<dbReference type="EMBL" id="MAYW01000195">
    <property type="protein sequence ID" value="ODS30629.1"/>
    <property type="molecule type" value="Genomic_DNA"/>
</dbReference>
<reference evidence="1 2" key="1">
    <citation type="submission" date="2016-07" db="EMBL/GenBank/DDBJ databases">
        <title>Draft genome of Scalindua rubra, obtained from a brine-seawater interface in the Red Sea, sheds light on salt adaptation in anammox bacteria.</title>
        <authorList>
            <person name="Speth D.R."/>
            <person name="Lagkouvardos I."/>
            <person name="Wang Y."/>
            <person name="Qian P.-Y."/>
            <person name="Dutilh B.E."/>
            <person name="Jetten M.S."/>
        </authorList>
    </citation>
    <scope>NUCLEOTIDE SEQUENCE [LARGE SCALE GENOMIC DNA]</scope>
    <source>
        <strain evidence="1">BSI-1</strain>
    </source>
</reference>
<proteinExistence type="predicted"/>
<organism evidence="1 2">
    <name type="scientific">Candidatus Scalindua rubra</name>
    <dbReference type="NCBI Taxonomy" id="1872076"/>
    <lineage>
        <taxon>Bacteria</taxon>
        <taxon>Pseudomonadati</taxon>
        <taxon>Planctomycetota</taxon>
        <taxon>Candidatus Brocadiia</taxon>
        <taxon>Candidatus Brocadiales</taxon>
        <taxon>Candidatus Scalinduaceae</taxon>
        <taxon>Candidatus Scalindua</taxon>
    </lineage>
</organism>
<gene>
    <name evidence="1" type="ORF">SCARUB_04254</name>
</gene>
<evidence type="ECO:0000313" key="2">
    <source>
        <dbReference type="Proteomes" id="UP000094056"/>
    </source>
</evidence>
<name>A0A1E3X4Z8_9BACT</name>
<evidence type="ECO:0000313" key="1">
    <source>
        <dbReference type="EMBL" id="ODS30629.1"/>
    </source>
</evidence>
<dbReference type="Proteomes" id="UP000094056">
    <property type="component" value="Unassembled WGS sequence"/>
</dbReference>
<dbReference type="AlphaFoldDB" id="A0A1E3X4Z8"/>
<accession>A0A1E3X4Z8</accession>
<sequence length="64" mass="7235">MVDKEVKDKISEIFENKEKITKALSDAVNEALLQHKKASNPVVSWEDGKIVSIQPEDIVVEDKK</sequence>
<protein>
    <submittedName>
        <fullName evidence="1">Uncharacterized protein</fullName>
    </submittedName>
</protein>
<comment type="caution">
    <text evidence="1">The sequence shown here is derived from an EMBL/GenBank/DDBJ whole genome shotgun (WGS) entry which is preliminary data.</text>
</comment>